<gene>
    <name evidence="2" type="ORF">NDU88_005654</name>
</gene>
<comment type="caution">
    <text evidence="2">The sequence shown here is derived from an EMBL/GenBank/DDBJ whole genome shotgun (WGS) entry which is preliminary data.</text>
</comment>
<dbReference type="Proteomes" id="UP001066276">
    <property type="component" value="Chromosome 6"/>
</dbReference>
<protein>
    <submittedName>
        <fullName evidence="2">Uncharacterized protein</fullName>
    </submittedName>
</protein>
<feature type="region of interest" description="Disordered" evidence="1">
    <location>
        <begin position="80"/>
        <end position="103"/>
    </location>
</feature>
<accession>A0AAV7QJN3</accession>
<feature type="compositionally biased region" description="Basic and acidic residues" evidence="1">
    <location>
        <begin position="48"/>
        <end position="57"/>
    </location>
</feature>
<reference evidence="2" key="1">
    <citation type="journal article" date="2022" name="bioRxiv">
        <title>Sequencing and chromosome-scale assembly of the giantPleurodeles waltlgenome.</title>
        <authorList>
            <person name="Brown T."/>
            <person name="Elewa A."/>
            <person name="Iarovenko S."/>
            <person name="Subramanian E."/>
            <person name="Araus A.J."/>
            <person name="Petzold A."/>
            <person name="Susuki M."/>
            <person name="Suzuki K.-i.T."/>
            <person name="Hayashi T."/>
            <person name="Toyoda A."/>
            <person name="Oliveira C."/>
            <person name="Osipova E."/>
            <person name="Leigh N.D."/>
            <person name="Simon A."/>
            <person name="Yun M.H."/>
        </authorList>
    </citation>
    <scope>NUCLEOTIDE SEQUENCE</scope>
    <source>
        <strain evidence="2">20211129_DDA</strain>
        <tissue evidence="2">Liver</tissue>
    </source>
</reference>
<evidence type="ECO:0000313" key="3">
    <source>
        <dbReference type="Proteomes" id="UP001066276"/>
    </source>
</evidence>
<organism evidence="2 3">
    <name type="scientific">Pleurodeles waltl</name>
    <name type="common">Iberian ribbed newt</name>
    <dbReference type="NCBI Taxonomy" id="8319"/>
    <lineage>
        <taxon>Eukaryota</taxon>
        <taxon>Metazoa</taxon>
        <taxon>Chordata</taxon>
        <taxon>Craniata</taxon>
        <taxon>Vertebrata</taxon>
        <taxon>Euteleostomi</taxon>
        <taxon>Amphibia</taxon>
        <taxon>Batrachia</taxon>
        <taxon>Caudata</taxon>
        <taxon>Salamandroidea</taxon>
        <taxon>Salamandridae</taxon>
        <taxon>Pleurodelinae</taxon>
        <taxon>Pleurodeles</taxon>
    </lineage>
</organism>
<evidence type="ECO:0000256" key="1">
    <source>
        <dbReference type="SAM" id="MobiDB-lite"/>
    </source>
</evidence>
<name>A0AAV7QJN3_PLEWA</name>
<keyword evidence="3" id="KW-1185">Reference proteome</keyword>
<proteinExistence type="predicted"/>
<feature type="compositionally biased region" description="Acidic residues" evidence="1">
    <location>
        <begin position="80"/>
        <end position="89"/>
    </location>
</feature>
<dbReference type="AlphaFoldDB" id="A0AAV7QJN3"/>
<sequence length="103" mass="11300">MVSQECSSKHNHRKDLAKGFKERWSVTPWVEEKPAREVLGTSGTRAVGQDKGKEVPRDGYGAEAQGCGFEGMDLDYIEDSPEEGEIVEGESDKKEGQGEVEGL</sequence>
<dbReference type="EMBL" id="JANPWB010000010">
    <property type="protein sequence ID" value="KAJ1139279.1"/>
    <property type="molecule type" value="Genomic_DNA"/>
</dbReference>
<evidence type="ECO:0000313" key="2">
    <source>
        <dbReference type="EMBL" id="KAJ1139279.1"/>
    </source>
</evidence>
<feature type="region of interest" description="Disordered" evidence="1">
    <location>
        <begin position="35"/>
        <end position="66"/>
    </location>
</feature>